<keyword evidence="2" id="KW-0238">DNA-binding</keyword>
<evidence type="ECO:0000313" key="6">
    <source>
        <dbReference type="Proteomes" id="UP000235994"/>
    </source>
</evidence>
<evidence type="ECO:0000256" key="1">
    <source>
        <dbReference type="ARBA" id="ARBA00023015"/>
    </source>
</evidence>
<dbReference type="GO" id="GO:0003700">
    <property type="term" value="F:DNA-binding transcription factor activity"/>
    <property type="evidence" value="ECO:0007669"/>
    <property type="project" value="InterPro"/>
</dbReference>
<dbReference type="PROSITE" id="PS50949">
    <property type="entry name" value="HTH_GNTR"/>
    <property type="match status" value="1"/>
</dbReference>
<dbReference type="InterPro" id="IPR036390">
    <property type="entry name" value="WH_DNA-bd_sf"/>
</dbReference>
<gene>
    <name evidence="5" type="ORF">C1I89_22975</name>
</gene>
<keyword evidence="3" id="KW-0804">Transcription</keyword>
<name>A0A2N8KEM6_9BURK</name>
<sequence>MDPQPLYLRLADHYRRAIQTGVLAPAQRMPSVRTLVRTHHVSLSTALQACRQLEDDGLIEARPRSGYFVLKPRRASMPPVDEP</sequence>
<proteinExistence type="predicted"/>
<dbReference type="GO" id="GO:0008483">
    <property type="term" value="F:transaminase activity"/>
    <property type="evidence" value="ECO:0007669"/>
    <property type="project" value="UniProtKB-KW"/>
</dbReference>
<evidence type="ECO:0000256" key="3">
    <source>
        <dbReference type="ARBA" id="ARBA00023163"/>
    </source>
</evidence>
<dbReference type="CDD" id="cd07377">
    <property type="entry name" value="WHTH_GntR"/>
    <property type="match status" value="1"/>
</dbReference>
<protein>
    <submittedName>
        <fullName evidence="5">2-aminoadipate aminotransferase</fullName>
    </submittedName>
</protein>
<accession>A0A2N8KEM6</accession>
<feature type="domain" description="HTH gntR-type" evidence="4">
    <location>
        <begin position="4"/>
        <end position="72"/>
    </location>
</feature>
<dbReference type="PANTHER" id="PTHR44846">
    <property type="entry name" value="MANNOSYL-D-GLYCERATE TRANSPORT/METABOLISM SYSTEM REPRESSOR MNGR-RELATED"/>
    <property type="match status" value="1"/>
</dbReference>
<evidence type="ECO:0000313" key="5">
    <source>
        <dbReference type="EMBL" id="PND31899.1"/>
    </source>
</evidence>
<keyword evidence="5" id="KW-0032">Aminotransferase</keyword>
<feature type="non-terminal residue" evidence="5">
    <location>
        <position position="83"/>
    </location>
</feature>
<dbReference type="SUPFAM" id="SSF46785">
    <property type="entry name" value="Winged helix' DNA-binding domain"/>
    <property type="match status" value="1"/>
</dbReference>
<dbReference type="EMBL" id="POQS01000006">
    <property type="protein sequence ID" value="PND31899.1"/>
    <property type="molecule type" value="Genomic_DNA"/>
</dbReference>
<dbReference type="GO" id="GO:0045892">
    <property type="term" value="P:negative regulation of DNA-templated transcription"/>
    <property type="evidence" value="ECO:0007669"/>
    <property type="project" value="TreeGrafter"/>
</dbReference>
<dbReference type="PANTHER" id="PTHR44846:SF17">
    <property type="entry name" value="GNTR-FAMILY TRANSCRIPTIONAL REGULATOR"/>
    <property type="match status" value="1"/>
</dbReference>
<dbReference type="Gene3D" id="1.10.10.10">
    <property type="entry name" value="Winged helix-like DNA-binding domain superfamily/Winged helix DNA-binding domain"/>
    <property type="match status" value="1"/>
</dbReference>
<dbReference type="InterPro" id="IPR050679">
    <property type="entry name" value="Bact_HTH_transcr_reg"/>
</dbReference>
<dbReference type="AlphaFoldDB" id="A0A2N8KEM6"/>
<dbReference type="InterPro" id="IPR000524">
    <property type="entry name" value="Tscrpt_reg_HTH_GntR"/>
</dbReference>
<dbReference type="SMART" id="SM00345">
    <property type="entry name" value="HTH_GNTR"/>
    <property type="match status" value="1"/>
</dbReference>
<comment type="caution">
    <text evidence="5">The sequence shown here is derived from an EMBL/GenBank/DDBJ whole genome shotgun (WGS) entry which is preliminary data.</text>
</comment>
<dbReference type="GO" id="GO:0003677">
    <property type="term" value="F:DNA binding"/>
    <property type="evidence" value="ECO:0007669"/>
    <property type="project" value="UniProtKB-KW"/>
</dbReference>
<reference evidence="5 6" key="1">
    <citation type="submission" date="2018-01" db="EMBL/GenBank/DDBJ databases">
        <title>The draft genome of an aniline degradation strain ANB-1.</title>
        <authorList>
            <person name="Zhang L."/>
            <person name="Jiang J."/>
        </authorList>
    </citation>
    <scope>NUCLEOTIDE SEQUENCE [LARGE SCALE GENOMIC DNA]</scope>
    <source>
        <strain evidence="5 6">ANB-1</strain>
    </source>
</reference>
<dbReference type="Proteomes" id="UP000235994">
    <property type="component" value="Unassembled WGS sequence"/>
</dbReference>
<keyword evidence="5" id="KW-0808">Transferase</keyword>
<organism evidence="5 6">
    <name type="scientific">Achromobacter pulmonis</name>
    <dbReference type="NCBI Taxonomy" id="1389932"/>
    <lineage>
        <taxon>Bacteria</taxon>
        <taxon>Pseudomonadati</taxon>
        <taxon>Pseudomonadota</taxon>
        <taxon>Betaproteobacteria</taxon>
        <taxon>Burkholderiales</taxon>
        <taxon>Alcaligenaceae</taxon>
        <taxon>Achromobacter</taxon>
    </lineage>
</organism>
<keyword evidence="1" id="KW-0805">Transcription regulation</keyword>
<keyword evidence="6" id="KW-1185">Reference proteome</keyword>
<dbReference type="RefSeq" id="WP_146196941.1">
    <property type="nucleotide sequence ID" value="NZ_POQS01000006.1"/>
</dbReference>
<evidence type="ECO:0000259" key="4">
    <source>
        <dbReference type="PROSITE" id="PS50949"/>
    </source>
</evidence>
<evidence type="ECO:0000256" key="2">
    <source>
        <dbReference type="ARBA" id="ARBA00023125"/>
    </source>
</evidence>
<dbReference type="Pfam" id="PF00392">
    <property type="entry name" value="GntR"/>
    <property type="match status" value="1"/>
</dbReference>
<dbReference type="InterPro" id="IPR036388">
    <property type="entry name" value="WH-like_DNA-bd_sf"/>
</dbReference>